<evidence type="ECO:0000313" key="2">
    <source>
        <dbReference type="Proteomes" id="UP000636709"/>
    </source>
</evidence>
<gene>
    <name evidence="1" type="ORF">HU200_047752</name>
</gene>
<dbReference type="Proteomes" id="UP000636709">
    <property type="component" value="Unassembled WGS sequence"/>
</dbReference>
<dbReference type="AlphaFoldDB" id="A0A835E9Y3"/>
<proteinExistence type="predicted"/>
<sequence>MSCGKRKINNEGLIIAERMSIEFVGFF</sequence>
<reference evidence="1" key="1">
    <citation type="submission" date="2020-07" db="EMBL/GenBank/DDBJ databases">
        <title>Genome sequence and genetic diversity analysis of an under-domesticated orphan crop, white fonio (Digitaria exilis).</title>
        <authorList>
            <person name="Bennetzen J.L."/>
            <person name="Chen S."/>
            <person name="Ma X."/>
            <person name="Wang X."/>
            <person name="Yssel A.E.J."/>
            <person name="Chaluvadi S.R."/>
            <person name="Johnson M."/>
            <person name="Gangashetty P."/>
            <person name="Hamidou F."/>
            <person name="Sanogo M.D."/>
            <person name="Zwaenepoel A."/>
            <person name="Wallace J."/>
            <person name="Van De Peer Y."/>
            <person name="Van Deynze A."/>
        </authorList>
    </citation>
    <scope>NUCLEOTIDE SEQUENCE</scope>
    <source>
        <tissue evidence="1">Leaves</tissue>
    </source>
</reference>
<accession>A0A835E9Y3</accession>
<comment type="caution">
    <text evidence="1">The sequence shown here is derived from an EMBL/GenBank/DDBJ whole genome shotgun (WGS) entry which is preliminary data.</text>
</comment>
<keyword evidence="2" id="KW-1185">Reference proteome</keyword>
<dbReference type="EMBL" id="JACEFO010002183">
    <property type="protein sequence ID" value="KAF8675387.1"/>
    <property type="molecule type" value="Genomic_DNA"/>
</dbReference>
<evidence type="ECO:0000313" key="1">
    <source>
        <dbReference type="EMBL" id="KAF8675387.1"/>
    </source>
</evidence>
<organism evidence="1 2">
    <name type="scientific">Digitaria exilis</name>
    <dbReference type="NCBI Taxonomy" id="1010633"/>
    <lineage>
        <taxon>Eukaryota</taxon>
        <taxon>Viridiplantae</taxon>
        <taxon>Streptophyta</taxon>
        <taxon>Embryophyta</taxon>
        <taxon>Tracheophyta</taxon>
        <taxon>Spermatophyta</taxon>
        <taxon>Magnoliopsida</taxon>
        <taxon>Liliopsida</taxon>
        <taxon>Poales</taxon>
        <taxon>Poaceae</taxon>
        <taxon>PACMAD clade</taxon>
        <taxon>Panicoideae</taxon>
        <taxon>Panicodae</taxon>
        <taxon>Paniceae</taxon>
        <taxon>Anthephorinae</taxon>
        <taxon>Digitaria</taxon>
    </lineage>
</organism>
<protein>
    <submittedName>
        <fullName evidence="1">Uncharacterized protein</fullName>
    </submittedName>
</protein>
<name>A0A835E9Y3_9POAL</name>